<dbReference type="Proteomes" id="UP000054485">
    <property type="component" value="Unassembled WGS sequence"/>
</dbReference>
<dbReference type="EMBL" id="KN835135">
    <property type="protein sequence ID" value="KIK48969.1"/>
    <property type="molecule type" value="Genomic_DNA"/>
</dbReference>
<evidence type="ECO:0000256" key="1">
    <source>
        <dbReference type="SAM" id="MobiDB-lite"/>
    </source>
</evidence>
<feature type="non-terminal residue" evidence="2">
    <location>
        <position position="142"/>
    </location>
</feature>
<accession>A0A0D0BH76</accession>
<feature type="compositionally biased region" description="Basic and acidic residues" evidence="1">
    <location>
        <begin position="38"/>
        <end position="80"/>
    </location>
</feature>
<dbReference type="OrthoDB" id="428577at2759"/>
<dbReference type="InParanoid" id="A0A0D0BH76"/>
<name>A0A0D0BH76_9AGAM</name>
<dbReference type="HOGENOM" id="CLU_1820507_0_0_1"/>
<reference evidence="2 3" key="1">
    <citation type="submission" date="2014-04" db="EMBL/GenBank/DDBJ databases">
        <authorList>
            <consortium name="DOE Joint Genome Institute"/>
            <person name="Kuo A."/>
            <person name="Ruytinx J."/>
            <person name="Rineau F."/>
            <person name="Colpaert J."/>
            <person name="Kohler A."/>
            <person name="Nagy L.G."/>
            <person name="Floudas D."/>
            <person name="Copeland A."/>
            <person name="Barry K.W."/>
            <person name="Cichocki N."/>
            <person name="Veneault-Fourrey C."/>
            <person name="LaButti K."/>
            <person name="Lindquist E.A."/>
            <person name="Lipzen A."/>
            <person name="Lundell T."/>
            <person name="Morin E."/>
            <person name="Murat C."/>
            <person name="Sun H."/>
            <person name="Tunlid A."/>
            <person name="Henrissat B."/>
            <person name="Grigoriev I.V."/>
            <person name="Hibbett D.S."/>
            <person name="Martin F."/>
            <person name="Nordberg H.P."/>
            <person name="Cantor M.N."/>
            <person name="Hua S.X."/>
        </authorList>
    </citation>
    <scope>NUCLEOTIDE SEQUENCE [LARGE SCALE GENOMIC DNA]</scope>
    <source>
        <strain evidence="2 3">UH-Slu-Lm8-n1</strain>
    </source>
</reference>
<organism evidence="2 3">
    <name type="scientific">Suillus luteus UH-Slu-Lm8-n1</name>
    <dbReference type="NCBI Taxonomy" id="930992"/>
    <lineage>
        <taxon>Eukaryota</taxon>
        <taxon>Fungi</taxon>
        <taxon>Dikarya</taxon>
        <taxon>Basidiomycota</taxon>
        <taxon>Agaricomycotina</taxon>
        <taxon>Agaricomycetes</taxon>
        <taxon>Agaricomycetidae</taxon>
        <taxon>Boletales</taxon>
        <taxon>Suillineae</taxon>
        <taxon>Suillaceae</taxon>
        <taxon>Suillus</taxon>
    </lineage>
</organism>
<feature type="region of interest" description="Disordered" evidence="1">
    <location>
        <begin position="38"/>
        <end position="142"/>
    </location>
</feature>
<evidence type="ECO:0000313" key="3">
    <source>
        <dbReference type="Proteomes" id="UP000054485"/>
    </source>
</evidence>
<dbReference type="AlphaFoldDB" id="A0A0D0BH76"/>
<gene>
    <name evidence="2" type="ORF">CY34DRAFT_67640</name>
</gene>
<proteinExistence type="predicted"/>
<evidence type="ECO:0000313" key="2">
    <source>
        <dbReference type="EMBL" id="KIK48969.1"/>
    </source>
</evidence>
<reference evidence="3" key="2">
    <citation type="submission" date="2015-01" db="EMBL/GenBank/DDBJ databases">
        <title>Evolutionary Origins and Diversification of the Mycorrhizal Mutualists.</title>
        <authorList>
            <consortium name="DOE Joint Genome Institute"/>
            <consortium name="Mycorrhizal Genomics Consortium"/>
            <person name="Kohler A."/>
            <person name="Kuo A."/>
            <person name="Nagy L.G."/>
            <person name="Floudas D."/>
            <person name="Copeland A."/>
            <person name="Barry K.W."/>
            <person name="Cichocki N."/>
            <person name="Veneault-Fourrey C."/>
            <person name="LaButti K."/>
            <person name="Lindquist E.A."/>
            <person name="Lipzen A."/>
            <person name="Lundell T."/>
            <person name="Morin E."/>
            <person name="Murat C."/>
            <person name="Riley R."/>
            <person name="Ohm R."/>
            <person name="Sun H."/>
            <person name="Tunlid A."/>
            <person name="Henrissat B."/>
            <person name="Grigoriev I.V."/>
            <person name="Hibbett D.S."/>
            <person name="Martin F."/>
        </authorList>
    </citation>
    <scope>NUCLEOTIDE SEQUENCE [LARGE SCALE GENOMIC DNA]</scope>
    <source>
        <strain evidence="3">UH-Slu-Lm8-n1</strain>
    </source>
</reference>
<dbReference type="STRING" id="930992.A0A0D0BH76"/>
<feature type="non-terminal residue" evidence="2">
    <location>
        <position position="1"/>
    </location>
</feature>
<protein>
    <submittedName>
        <fullName evidence="2">Uncharacterized protein</fullName>
    </submittedName>
</protein>
<feature type="compositionally biased region" description="Basic and acidic residues" evidence="1">
    <location>
        <begin position="124"/>
        <end position="142"/>
    </location>
</feature>
<sequence length="142" mass="16974">APVVKRGVRFAEDGKDDQIPLGYVLRIKKRREEKAKFLREEREKRELEEGRRAREDKRMREEEHRLWDAQVRKQEEEHKARELHKKKMEEERRQQSYAAELQASRTRRDASRAGHISSSSSLVRDIERDRSASRDTRPSGLP</sequence>
<keyword evidence="3" id="KW-1185">Reference proteome</keyword>